<protein>
    <recommendedName>
        <fullName evidence="3">L-tryptophan decarboxylase PsiD-like domain-containing protein</fullName>
    </recommendedName>
</protein>
<dbReference type="GO" id="GO:0005739">
    <property type="term" value="C:mitochondrion"/>
    <property type="evidence" value="ECO:0007669"/>
    <property type="project" value="TreeGrafter"/>
</dbReference>
<reference evidence="4 5" key="1">
    <citation type="submission" date="2014-04" db="EMBL/GenBank/DDBJ databases">
        <authorList>
            <consortium name="DOE Joint Genome Institute"/>
            <person name="Kuo A."/>
            <person name="Kohler A."/>
            <person name="Nagy L.G."/>
            <person name="Floudas D."/>
            <person name="Copeland A."/>
            <person name="Barry K.W."/>
            <person name="Cichocki N."/>
            <person name="Veneault-Fourrey C."/>
            <person name="LaButti K."/>
            <person name="Lindquist E.A."/>
            <person name="Lipzen A."/>
            <person name="Lundell T."/>
            <person name="Morin E."/>
            <person name="Murat C."/>
            <person name="Sun H."/>
            <person name="Tunlid A."/>
            <person name="Henrissat B."/>
            <person name="Grigoriev I.V."/>
            <person name="Hibbett D.S."/>
            <person name="Martin F."/>
            <person name="Nordberg H.P."/>
            <person name="Cantor M.N."/>
            <person name="Hua S.X."/>
        </authorList>
    </citation>
    <scope>NUCLEOTIDE SEQUENCE [LARGE SCALE GENOMIC DNA]</scope>
    <source>
        <strain evidence="4 5">Foug A</strain>
    </source>
</reference>
<name>A0A0C3D856_9AGAM</name>
<dbReference type="InterPro" id="IPR022237">
    <property type="entry name" value="PsiD-like"/>
</dbReference>
<dbReference type="AlphaFoldDB" id="A0A0C3D856"/>
<dbReference type="GO" id="GO:0004609">
    <property type="term" value="F:phosphatidylserine decarboxylase activity"/>
    <property type="evidence" value="ECO:0007669"/>
    <property type="project" value="InterPro"/>
</dbReference>
<dbReference type="GO" id="GO:0006646">
    <property type="term" value="P:phosphatidylethanolamine biosynthetic process"/>
    <property type="evidence" value="ECO:0007669"/>
    <property type="project" value="TreeGrafter"/>
</dbReference>
<dbReference type="HOGENOM" id="CLU_033450_0_0_1"/>
<dbReference type="Proteomes" id="UP000053989">
    <property type="component" value="Unassembled WGS sequence"/>
</dbReference>
<dbReference type="STRING" id="1036808.A0A0C3D856"/>
<dbReference type="OrthoDB" id="5973539at2759"/>
<evidence type="ECO:0000313" key="4">
    <source>
        <dbReference type="EMBL" id="KIM56935.1"/>
    </source>
</evidence>
<gene>
    <name evidence="4" type="ORF">SCLCIDRAFT_1219971</name>
</gene>
<dbReference type="PANTHER" id="PTHR10067:SF9">
    <property type="entry name" value="PHOSPHATIDYLSERINE DECARBOXYLASE FAMILY PROTEIN (AFU_ORTHOLOGUE AFUA_7G01730)"/>
    <property type="match status" value="1"/>
</dbReference>
<dbReference type="Pfam" id="PF02666">
    <property type="entry name" value="PS_Dcarbxylase"/>
    <property type="match status" value="1"/>
</dbReference>
<proteinExistence type="predicted"/>
<evidence type="ECO:0000313" key="5">
    <source>
        <dbReference type="Proteomes" id="UP000053989"/>
    </source>
</evidence>
<sequence length="498" mass="55724">MTPSTIYRFLPVTDIVDEWVHNLLKYSRLLHGRHPDNREVLGEVGQYLSLDKFPDIEFDAFELDHYLKLDSSNGVRIISFAPVVQELEDFIDMNPTVFLYFHQMLNQAVRPKNAELRKIESCHDLLAAINTILRSPPIWKDGLGIMVAGLPLYATLTNFCDTPAGFNTFVHPEVNAKFHNILLEWQALLESSESITVLSSEKGGWLSPEALKAIVEYTGGDPEHDKFEDFYPCDTNDPHYGFKSYDDFFARDLLPDRRAVEGPDAPEIINAACTSIIHSLYPNLRKTDSFWMKGTPYSLRHLLGNHTLTTSFIGGTLLQGMLTSLDFHRWCSPVNGVVKGTSLIPGTYFAARLDKIEDCPTLPQVSQNVEIIYEDPIVRSQDFSTAIAARALIFIEAEDPVGLICFVAVGMADVSTCRLTVKEGQSVKKGDPLGSFHYGGSTHCLIFSPHLKVDLCTDSQTGKPLKQKEKDSPGSKVYVGRRLLVVEEIQPCDGIMHL</sequence>
<dbReference type="InterPro" id="IPR003817">
    <property type="entry name" value="PS_Dcarbxylase"/>
</dbReference>
<dbReference type="Pfam" id="PF12588">
    <property type="entry name" value="PSDC"/>
    <property type="match status" value="1"/>
</dbReference>
<evidence type="ECO:0000256" key="1">
    <source>
        <dbReference type="ARBA" id="ARBA00022793"/>
    </source>
</evidence>
<accession>A0A0C3D856</accession>
<dbReference type="InParanoid" id="A0A0C3D856"/>
<evidence type="ECO:0000256" key="2">
    <source>
        <dbReference type="ARBA" id="ARBA00023239"/>
    </source>
</evidence>
<dbReference type="EMBL" id="KN822108">
    <property type="protein sequence ID" value="KIM56935.1"/>
    <property type="molecule type" value="Genomic_DNA"/>
</dbReference>
<dbReference type="PANTHER" id="PTHR10067">
    <property type="entry name" value="PHOSPHATIDYLSERINE DECARBOXYLASE"/>
    <property type="match status" value="1"/>
</dbReference>
<feature type="domain" description="L-tryptophan decarboxylase PsiD-like" evidence="3">
    <location>
        <begin position="82"/>
        <end position="213"/>
    </location>
</feature>
<keyword evidence="2" id="KW-0456">Lyase</keyword>
<organism evidence="4 5">
    <name type="scientific">Scleroderma citrinum Foug A</name>
    <dbReference type="NCBI Taxonomy" id="1036808"/>
    <lineage>
        <taxon>Eukaryota</taxon>
        <taxon>Fungi</taxon>
        <taxon>Dikarya</taxon>
        <taxon>Basidiomycota</taxon>
        <taxon>Agaricomycotina</taxon>
        <taxon>Agaricomycetes</taxon>
        <taxon>Agaricomycetidae</taxon>
        <taxon>Boletales</taxon>
        <taxon>Sclerodermatineae</taxon>
        <taxon>Sclerodermataceae</taxon>
        <taxon>Scleroderma</taxon>
    </lineage>
</organism>
<evidence type="ECO:0000259" key="3">
    <source>
        <dbReference type="Pfam" id="PF12588"/>
    </source>
</evidence>
<keyword evidence="5" id="KW-1185">Reference proteome</keyword>
<keyword evidence="1" id="KW-0210">Decarboxylase</keyword>
<reference evidence="5" key="2">
    <citation type="submission" date="2015-01" db="EMBL/GenBank/DDBJ databases">
        <title>Evolutionary Origins and Diversification of the Mycorrhizal Mutualists.</title>
        <authorList>
            <consortium name="DOE Joint Genome Institute"/>
            <consortium name="Mycorrhizal Genomics Consortium"/>
            <person name="Kohler A."/>
            <person name="Kuo A."/>
            <person name="Nagy L.G."/>
            <person name="Floudas D."/>
            <person name="Copeland A."/>
            <person name="Barry K.W."/>
            <person name="Cichocki N."/>
            <person name="Veneault-Fourrey C."/>
            <person name="LaButti K."/>
            <person name="Lindquist E.A."/>
            <person name="Lipzen A."/>
            <person name="Lundell T."/>
            <person name="Morin E."/>
            <person name="Murat C."/>
            <person name="Riley R."/>
            <person name="Ohm R."/>
            <person name="Sun H."/>
            <person name="Tunlid A."/>
            <person name="Henrissat B."/>
            <person name="Grigoriev I.V."/>
            <person name="Hibbett D.S."/>
            <person name="Martin F."/>
        </authorList>
    </citation>
    <scope>NUCLEOTIDE SEQUENCE [LARGE SCALE GENOMIC DNA]</scope>
    <source>
        <strain evidence="5">Foug A</strain>
    </source>
</reference>